<dbReference type="RefSeq" id="WP_136338143.1">
    <property type="nucleotide sequence ID" value="NZ_SSMD01000002.1"/>
</dbReference>
<organism evidence="1 2">
    <name type="scientific">Thalassobius vesicularis</name>
    <dbReference type="NCBI Taxonomy" id="1294297"/>
    <lineage>
        <taxon>Bacteria</taxon>
        <taxon>Pseudomonadati</taxon>
        <taxon>Pseudomonadota</taxon>
        <taxon>Alphaproteobacteria</taxon>
        <taxon>Rhodobacterales</taxon>
        <taxon>Roseobacteraceae</taxon>
        <taxon>Thalassovita</taxon>
    </lineage>
</organism>
<reference evidence="1 2" key="1">
    <citation type="submission" date="2019-04" db="EMBL/GenBank/DDBJ databases">
        <title>Draft genome sequence of Youngimonas vesicularis.</title>
        <authorList>
            <person name="Hameed A."/>
        </authorList>
    </citation>
    <scope>NUCLEOTIDE SEQUENCE [LARGE SCALE GENOMIC DNA]</scope>
    <source>
        <strain evidence="1 2">CC-AMW-E</strain>
    </source>
</reference>
<proteinExistence type="predicted"/>
<name>A0A4S3MBZ2_9RHOB</name>
<protein>
    <recommendedName>
        <fullName evidence="3">Response regulatory domain-containing protein</fullName>
    </recommendedName>
</protein>
<evidence type="ECO:0000313" key="2">
    <source>
        <dbReference type="Proteomes" id="UP000306113"/>
    </source>
</evidence>
<evidence type="ECO:0000313" key="1">
    <source>
        <dbReference type="EMBL" id="THD75781.1"/>
    </source>
</evidence>
<comment type="caution">
    <text evidence="1">The sequence shown here is derived from an EMBL/GenBank/DDBJ whole genome shotgun (WGS) entry which is preliminary data.</text>
</comment>
<dbReference type="AlphaFoldDB" id="A0A4S3MBZ2"/>
<sequence>MKHSGAIEIYRLSIADKTKVVEDPKPGLLERVRSATADLSERVLSTLVTSEKDDEVIQAALVHRRIMYLGAETPDVTTTRGWLKTQFSVDMIDENNPDCFTDLVRDYGAHVDAVIIDRDQFPGDTLDFTRLLLLLRRTEPTLPVIVLGTFETQSSWPLEQRTIGDVMLRRPMTSTDLWFGLREAFLRANARSQI</sequence>
<accession>A0A4S3MBZ2</accession>
<dbReference type="OrthoDB" id="9804290at2"/>
<dbReference type="Proteomes" id="UP000306113">
    <property type="component" value="Unassembled WGS sequence"/>
</dbReference>
<keyword evidence="2" id="KW-1185">Reference proteome</keyword>
<gene>
    <name evidence="1" type="ORF">E7681_04825</name>
</gene>
<evidence type="ECO:0008006" key="3">
    <source>
        <dbReference type="Google" id="ProtNLM"/>
    </source>
</evidence>
<dbReference type="EMBL" id="SSMD01000002">
    <property type="protein sequence ID" value="THD75781.1"/>
    <property type="molecule type" value="Genomic_DNA"/>
</dbReference>